<sequence>MECTLSKFADDTKLGGVVDTPEDCAAIQEDLDRLESWAERNLMNFNKGKCRVLHPGRNKPHVPGQMLHETQEKNKAGLSQYICNQLVYREFRPSHNNGARTCRIISTTKLQEVYQHHPENKCQSFHLHIAFKASLLFTKRTLSSNTTEGEQARRCCRRSTYDLYCSFHEPTGRGAMLDLIVTNKEGLVGNIKLKGSLGCSDHKMVEFKILRAARRVHSKLTTLDFRRADFALLRYVRDKGKTREHVGPLQKERGDLVTQDMEKAEVLNDFFASVFTGKGSNHTTQVAEGKNRGYENEEPPTVGADQVQDHLRNLKSRGSLVKFLLTGKGETLPHFQKGKKRKTQGTVTSVPAKIMEQILLELLLRHTENKQVIGDSQHGFTKGNACLTNSVAFYDIATALVDKGRATDIIYLDLYRASDTVPHNILVSKLERHGFDGWTRMDGS</sequence>
<evidence type="ECO:0000256" key="1">
    <source>
        <dbReference type="SAM" id="MobiDB-lite"/>
    </source>
</evidence>
<dbReference type="EMBL" id="KZ509564">
    <property type="protein sequence ID" value="PKU33940.1"/>
    <property type="molecule type" value="Genomic_DNA"/>
</dbReference>
<dbReference type="PANTHER" id="PTHR33395">
    <property type="entry name" value="TRANSCRIPTASE, PUTATIVE-RELATED-RELATED"/>
    <property type="match status" value="1"/>
</dbReference>
<reference evidence="3" key="1">
    <citation type="submission" date="2017-11" db="EMBL/GenBank/DDBJ databases">
        <authorList>
            <person name="Lima N.C."/>
            <person name="Parody-Merino A.M."/>
            <person name="Battley P.F."/>
            <person name="Fidler A.E."/>
            <person name="Prosdocimi F."/>
        </authorList>
    </citation>
    <scope>NUCLEOTIDE SEQUENCE [LARGE SCALE GENOMIC DNA]</scope>
</reference>
<organism evidence="2 3">
    <name type="scientific">Limosa lapponica baueri</name>
    <dbReference type="NCBI Taxonomy" id="1758121"/>
    <lineage>
        <taxon>Eukaryota</taxon>
        <taxon>Metazoa</taxon>
        <taxon>Chordata</taxon>
        <taxon>Craniata</taxon>
        <taxon>Vertebrata</taxon>
        <taxon>Euteleostomi</taxon>
        <taxon>Archelosauria</taxon>
        <taxon>Archosauria</taxon>
        <taxon>Dinosauria</taxon>
        <taxon>Saurischia</taxon>
        <taxon>Theropoda</taxon>
        <taxon>Coelurosauria</taxon>
        <taxon>Aves</taxon>
        <taxon>Neognathae</taxon>
        <taxon>Neoaves</taxon>
        <taxon>Charadriiformes</taxon>
        <taxon>Scolopacidae</taxon>
        <taxon>Limosa</taxon>
    </lineage>
</organism>
<reference evidence="3" key="2">
    <citation type="submission" date="2017-12" db="EMBL/GenBank/DDBJ databases">
        <title>Genome sequence of the Bar-tailed Godwit (Limosa lapponica baueri).</title>
        <authorList>
            <person name="Lima N.C.B."/>
            <person name="Parody-Merino A.M."/>
            <person name="Battley P.F."/>
            <person name="Fidler A.E."/>
            <person name="Prosdocimi F."/>
        </authorList>
    </citation>
    <scope>NUCLEOTIDE SEQUENCE [LARGE SCALE GENOMIC DNA]</scope>
</reference>
<protein>
    <submittedName>
        <fullName evidence="2">Rna-directed dna polymerase from mobile element jockey-like</fullName>
    </submittedName>
</protein>
<dbReference type="GO" id="GO:0031012">
    <property type="term" value="C:extracellular matrix"/>
    <property type="evidence" value="ECO:0007669"/>
    <property type="project" value="TreeGrafter"/>
</dbReference>
<dbReference type="GO" id="GO:0061343">
    <property type="term" value="P:cell adhesion involved in heart morphogenesis"/>
    <property type="evidence" value="ECO:0007669"/>
    <property type="project" value="TreeGrafter"/>
</dbReference>
<dbReference type="GO" id="GO:0007508">
    <property type="term" value="P:larval heart development"/>
    <property type="evidence" value="ECO:0007669"/>
    <property type="project" value="TreeGrafter"/>
</dbReference>
<dbReference type="GO" id="GO:0003964">
    <property type="term" value="F:RNA-directed DNA polymerase activity"/>
    <property type="evidence" value="ECO:0007669"/>
    <property type="project" value="UniProtKB-KW"/>
</dbReference>
<dbReference type="OrthoDB" id="416454at2759"/>
<dbReference type="Proteomes" id="UP000233556">
    <property type="component" value="Unassembled WGS sequence"/>
</dbReference>
<keyword evidence="2" id="KW-0808">Transferase</keyword>
<name>A0A2I0TJE5_LIMLA</name>
<keyword evidence="3" id="KW-1185">Reference proteome</keyword>
<keyword evidence="2" id="KW-0548">Nucleotidyltransferase</keyword>
<keyword evidence="2" id="KW-0695">RNA-directed DNA polymerase</keyword>
<evidence type="ECO:0000313" key="2">
    <source>
        <dbReference type="EMBL" id="PKU33940.1"/>
    </source>
</evidence>
<feature type="region of interest" description="Disordered" evidence="1">
    <location>
        <begin position="281"/>
        <end position="305"/>
    </location>
</feature>
<proteinExistence type="predicted"/>
<gene>
    <name evidence="2" type="ORF">llap_15756</name>
</gene>
<dbReference type="PANTHER" id="PTHR33395:SF22">
    <property type="entry name" value="REVERSE TRANSCRIPTASE DOMAIN-CONTAINING PROTEIN"/>
    <property type="match status" value="1"/>
</dbReference>
<evidence type="ECO:0000313" key="3">
    <source>
        <dbReference type="Proteomes" id="UP000233556"/>
    </source>
</evidence>
<dbReference type="AlphaFoldDB" id="A0A2I0TJE5"/>
<accession>A0A2I0TJE5</accession>